<comment type="caution">
    <text evidence="8">The sequence shown here is derived from an EMBL/GenBank/DDBJ whole genome shotgun (WGS) entry which is preliminary data.</text>
</comment>
<feature type="chain" id="PRO_5040356464" description="Protein kinase domain-containing protein" evidence="6">
    <location>
        <begin position="20"/>
        <end position="157"/>
    </location>
</feature>
<organism evidence="8 9">
    <name type="scientific">Synaphobranchus kaupii</name>
    <name type="common">Kaup's arrowtooth eel</name>
    <dbReference type="NCBI Taxonomy" id="118154"/>
    <lineage>
        <taxon>Eukaryota</taxon>
        <taxon>Metazoa</taxon>
        <taxon>Chordata</taxon>
        <taxon>Craniata</taxon>
        <taxon>Vertebrata</taxon>
        <taxon>Euteleostomi</taxon>
        <taxon>Actinopterygii</taxon>
        <taxon>Neopterygii</taxon>
        <taxon>Teleostei</taxon>
        <taxon>Anguilliformes</taxon>
        <taxon>Synaphobranchidae</taxon>
        <taxon>Synaphobranchus</taxon>
    </lineage>
</organism>
<dbReference type="AlphaFoldDB" id="A0A9Q1JAC6"/>
<dbReference type="Gene3D" id="1.10.510.10">
    <property type="entry name" value="Transferase(Phosphotransferase) domain 1"/>
    <property type="match status" value="1"/>
</dbReference>
<reference evidence="8" key="1">
    <citation type="journal article" date="2023" name="Science">
        <title>Genome structures resolve the early diversification of teleost fishes.</title>
        <authorList>
            <person name="Parey E."/>
            <person name="Louis A."/>
            <person name="Montfort J."/>
            <person name="Bouchez O."/>
            <person name="Roques C."/>
            <person name="Iampietro C."/>
            <person name="Lluch J."/>
            <person name="Castinel A."/>
            <person name="Donnadieu C."/>
            <person name="Desvignes T."/>
            <person name="Floi Bucao C."/>
            <person name="Jouanno E."/>
            <person name="Wen M."/>
            <person name="Mejri S."/>
            <person name="Dirks R."/>
            <person name="Jansen H."/>
            <person name="Henkel C."/>
            <person name="Chen W.J."/>
            <person name="Zahm M."/>
            <person name="Cabau C."/>
            <person name="Klopp C."/>
            <person name="Thompson A.W."/>
            <person name="Robinson-Rechavi M."/>
            <person name="Braasch I."/>
            <person name="Lecointre G."/>
            <person name="Bobe J."/>
            <person name="Postlethwait J.H."/>
            <person name="Berthelot C."/>
            <person name="Roest Crollius H."/>
            <person name="Guiguen Y."/>
        </authorList>
    </citation>
    <scope>NUCLEOTIDE SEQUENCE</scope>
    <source>
        <strain evidence="8">WJC10195</strain>
    </source>
</reference>
<accession>A0A9Q1JAC6</accession>
<dbReference type="GO" id="GO:0004674">
    <property type="term" value="F:protein serine/threonine kinase activity"/>
    <property type="evidence" value="ECO:0007669"/>
    <property type="project" value="UniProtKB-KW"/>
</dbReference>
<keyword evidence="3" id="KW-0547">Nucleotide-binding</keyword>
<dbReference type="PANTHER" id="PTHR24342:SF14">
    <property type="entry name" value="DEATH-ASSOCIATED PROTEIN KINASE DAPK-1"/>
    <property type="match status" value="1"/>
</dbReference>
<dbReference type="GO" id="GO:0005634">
    <property type="term" value="C:nucleus"/>
    <property type="evidence" value="ECO:0007669"/>
    <property type="project" value="TreeGrafter"/>
</dbReference>
<evidence type="ECO:0000256" key="5">
    <source>
        <dbReference type="ARBA" id="ARBA00022840"/>
    </source>
</evidence>
<dbReference type="GO" id="GO:0043065">
    <property type="term" value="P:positive regulation of apoptotic process"/>
    <property type="evidence" value="ECO:0007669"/>
    <property type="project" value="TreeGrafter"/>
</dbReference>
<dbReference type="PROSITE" id="PS50011">
    <property type="entry name" value="PROTEIN_KINASE_DOM"/>
    <property type="match status" value="1"/>
</dbReference>
<feature type="signal peptide" evidence="6">
    <location>
        <begin position="1"/>
        <end position="19"/>
    </location>
</feature>
<keyword evidence="4" id="KW-0418">Kinase</keyword>
<dbReference type="EMBL" id="JAINUF010000002">
    <property type="protein sequence ID" value="KAJ8375513.1"/>
    <property type="molecule type" value="Genomic_DNA"/>
</dbReference>
<keyword evidence="5" id="KW-0067">ATP-binding</keyword>
<gene>
    <name evidence="8" type="ORF">SKAU_G00060930</name>
</gene>
<dbReference type="InterPro" id="IPR000719">
    <property type="entry name" value="Prot_kinase_dom"/>
</dbReference>
<evidence type="ECO:0000256" key="3">
    <source>
        <dbReference type="ARBA" id="ARBA00022741"/>
    </source>
</evidence>
<evidence type="ECO:0000259" key="7">
    <source>
        <dbReference type="PROSITE" id="PS50011"/>
    </source>
</evidence>
<evidence type="ECO:0000313" key="9">
    <source>
        <dbReference type="Proteomes" id="UP001152622"/>
    </source>
</evidence>
<keyword evidence="9" id="KW-1185">Reference proteome</keyword>
<dbReference type="SUPFAM" id="SSF56112">
    <property type="entry name" value="Protein kinase-like (PK-like)"/>
    <property type="match status" value="1"/>
</dbReference>
<proteinExistence type="predicted"/>
<evidence type="ECO:0000256" key="6">
    <source>
        <dbReference type="SAM" id="SignalP"/>
    </source>
</evidence>
<keyword evidence="1" id="KW-0723">Serine/threonine-protein kinase</keyword>
<dbReference type="GO" id="GO:0035556">
    <property type="term" value="P:intracellular signal transduction"/>
    <property type="evidence" value="ECO:0007669"/>
    <property type="project" value="TreeGrafter"/>
</dbReference>
<dbReference type="GO" id="GO:0005524">
    <property type="term" value="F:ATP binding"/>
    <property type="evidence" value="ECO:0007669"/>
    <property type="project" value="UniProtKB-KW"/>
</dbReference>
<feature type="domain" description="Protein kinase" evidence="7">
    <location>
        <begin position="1"/>
        <end position="112"/>
    </location>
</feature>
<dbReference type="Pfam" id="PF00069">
    <property type="entry name" value="Pkinase"/>
    <property type="match status" value="1"/>
</dbReference>
<keyword evidence="2" id="KW-0808">Transferase</keyword>
<sequence>MTKIVINNLCLLWFPADIALPKAPEVLEGQGVGPETDIWAIGVLVFIMLSGDDPFQSEVHWETGRNIRKGKIQFSRCYPGLSEGSVSFIKRTLNHKPWGRPSAAECLQIPWVKGLRHSSRHSDSIVCFSTDKLQAYLGEQEIKRKKARTKMDVPIFN</sequence>
<dbReference type="PANTHER" id="PTHR24342">
    <property type="entry name" value="SERINE/THREONINE-PROTEIN KINASE 17"/>
    <property type="match status" value="1"/>
</dbReference>
<dbReference type="Proteomes" id="UP001152622">
    <property type="component" value="Chromosome 2"/>
</dbReference>
<evidence type="ECO:0000313" key="8">
    <source>
        <dbReference type="EMBL" id="KAJ8375513.1"/>
    </source>
</evidence>
<evidence type="ECO:0000256" key="1">
    <source>
        <dbReference type="ARBA" id="ARBA00022527"/>
    </source>
</evidence>
<name>A0A9Q1JAC6_SYNKA</name>
<dbReference type="OrthoDB" id="2570713at2759"/>
<protein>
    <recommendedName>
        <fullName evidence="7">Protein kinase domain-containing protein</fullName>
    </recommendedName>
</protein>
<evidence type="ECO:0000256" key="2">
    <source>
        <dbReference type="ARBA" id="ARBA00022679"/>
    </source>
</evidence>
<dbReference type="InterPro" id="IPR011009">
    <property type="entry name" value="Kinase-like_dom_sf"/>
</dbReference>
<evidence type="ECO:0000256" key="4">
    <source>
        <dbReference type="ARBA" id="ARBA00022777"/>
    </source>
</evidence>
<keyword evidence="6" id="KW-0732">Signal</keyword>